<dbReference type="SMART" id="SM00332">
    <property type="entry name" value="PP2Cc"/>
    <property type="match status" value="1"/>
</dbReference>
<dbReference type="CDD" id="cd00143">
    <property type="entry name" value="PP2Cc"/>
    <property type="match status" value="1"/>
</dbReference>
<dbReference type="InterPro" id="IPR015655">
    <property type="entry name" value="PP2C"/>
</dbReference>
<organism evidence="3 4">
    <name type="scientific">Ectocarpus siliculosus</name>
    <name type="common">Brown alga</name>
    <name type="synonym">Conferva siliculosa</name>
    <dbReference type="NCBI Taxonomy" id="2880"/>
    <lineage>
        <taxon>Eukaryota</taxon>
        <taxon>Sar</taxon>
        <taxon>Stramenopiles</taxon>
        <taxon>Ochrophyta</taxon>
        <taxon>PX clade</taxon>
        <taxon>Phaeophyceae</taxon>
        <taxon>Ectocarpales</taxon>
        <taxon>Ectocarpaceae</taxon>
        <taxon>Ectocarpus</taxon>
    </lineage>
</organism>
<dbReference type="OMA" id="MGAYRIN"/>
<feature type="compositionally biased region" description="Basic and acidic residues" evidence="1">
    <location>
        <begin position="17"/>
        <end position="29"/>
    </location>
</feature>
<feature type="region of interest" description="Disordered" evidence="1">
    <location>
        <begin position="280"/>
        <end position="306"/>
    </location>
</feature>
<dbReference type="EMBL" id="FN649137">
    <property type="protein sequence ID" value="CBN74003.1"/>
    <property type="molecule type" value="Genomic_DNA"/>
</dbReference>
<feature type="compositionally biased region" description="Gly residues" evidence="1">
    <location>
        <begin position="280"/>
        <end position="300"/>
    </location>
</feature>
<sequence length="360" mass="38818">MSAAAAPSGGGGEEAGEGGKKKVDGEGRGKRVPLAGRPLFTSVASTKGHRPRMEDEFFLSSDGSFSAVYDGHGGANVSEYLRRNLYKHVMDHLPPGDDVYGLETVQEALRSAFKCADDYVITQTPYGNEGSCAVSVTIHCDREGKVSIISCNLGDSRAVLSRGGKALDLTEDHKPNAPREMERIYRHDGMVTWEGFECSRGLQIEGTGVYRINGSLAVARAIGDIDYRPWLSAEVEIKTIDLKRETDQFVILASDGLWDVMSSEEAVQYVHAVMGGAMGSGKEGDKWSGGVGDKAGGSGAEAGKPPHMTLVNWTQSYAEDRGMIRAATMLRKKKMAGYLTEEALRRGSTDNTTVAIVWLQ</sequence>
<accession>D8LTV6</accession>
<name>D8LTV6_ECTSI</name>
<dbReference type="Gene3D" id="3.60.40.10">
    <property type="entry name" value="PPM-type phosphatase domain"/>
    <property type="match status" value="1"/>
</dbReference>
<proteinExistence type="predicted"/>
<dbReference type="Proteomes" id="UP000002630">
    <property type="component" value="Linkage Group LG07"/>
</dbReference>
<dbReference type="eggNOG" id="KOG0698">
    <property type="taxonomic scope" value="Eukaryota"/>
</dbReference>
<dbReference type="GO" id="GO:0004722">
    <property type="term" value="F:protein serine/threonine phosphatase activity"/>
    <property type="evidence" value="ECO:0007669"/>
    <property type="project" value="InterPro"/>
</dbReference>
<dbReference type="OrthoDB" id="10264738at2759"/>
<evidence type="ECO:0000313" key="3">
    <source>
        <dbReference type="EMBL" id="CBN74003.1"/>
    </source>
</evidence>
<dbReference type="STRING" id="2880.D8LTV6"/>
<dbReference type="PROSITE" id="PS51746">
    <property type="entry name" value="PPM_2"/>
    <property type="match status" value="1"/>
</dbReference>
<dbReference type="InterPro" id="IPR001932">
    <property type="entry name" value="PPM-type_phosphatase-like_dom"/>
</dbReference>
<evidence type="ECO:0000256" key="1">
    <source>
        <dbReference type="SAM" id="MobiDB-lite"/>
    </source>
</evidence>
<evidence type="ECO:0000313" key="4">
    <source>
        <dbReference type="Proteomes" id="UP000002630"/>
    </source>
</evidence>
<feature type="domain" description="PPM-type phosphatase" evidence="2">
    <location>
        <begin position="40"/>
        <end position="359"/>
    </location>
</feature>
<dbReference type="EMBL" id="FN649732">
    <property type="protein sequence ID" value="CBN74003.1"/>
    <property type="molecule type" value="Genomic_DNA"/>
</dbReference>
<evidence type="ECO:0000259" key="2">
    <source>
        <dbReference type="PROSITE" id="PS51746"/>
    </source>
</evidence>
<dbReference type="InterPro" id="IPR036457">
    <property type="entry name" value="PPM-type-like_dom_sf"/>
</dbReference>
<dbReference type="InParanoid" id="D8LTV6"/>
<gene>
    <name evidence="3" type="ORF">Esi_0009_0207</name>
</gene>
<dbReference type="AlphaFoldDB" id="D8LTV6"/>
<protein>
    <recommendedName>
        <fullName evidence="2">PPM-type phosphatase domain-containing protein</fullName>
    </recommendedName>
</protein>
<dbReference type="SUPFAM" id="SSF81606">
    <property type="entry name" value="PP2C-like"/>
    <property type="match status" value="1"/>
</dbReference>
<feature type="region of interest" description="Disordered" evidence="1">
    <location>
        <begin position="1"/>
        <end position="34"/>
    </location>
</feature>
<keyword evidence="4" id="KW-1185">Reference proteome</keyword>
<dbReference type="PANTHER" id="PTHR47992">
    <property type="entry name" value="PROTEIN PHOSPHATASE"/>
    <property type="match status" value="1"/>
</dbReference>
<dbReference type="Pfam" id="PF00481">
    <property type="entry name" value="PP2C"/>
    <property type="match status" value="1"/>
</dbReference>
<reference evidence="3 4" key="1">
    <citation type="journal article" date="2010" name="Nature">
        <title>The Ectocarpus genome and the independent evolution of multicellularity in brown algae.</title>
        <authorList>
            <person name="Cock J.M."/>
            <person name="Sterck L."/>
            <person name="Rouze P."/>
            <person name="Scornet D."/>
            <person name="Allen A.E."/>
            <person name="Amoutzias G."/>
            <person name="Anthouard V."/>
            <person name="Artiguenave F."/>
            <person name="Aury J.M."/>
            <person name="Badger J.H."/>
            <person name="Beszteri B."/>
            <person name="Billiau K."/>
            <person name="Bonnet E."/>
            <person name="Bothwell J.H."/>
            <person name="Bowler C."/>
            <person name="Boyen C."/>
            <person name="Brownlee C."/>
            <person name="Carrano C.J."/>
            <person name="Charrier B."/>
            <person name="Cho G.Y."/>
            <person name="Coelho S.M."/>
            <person name="Collen J."/>
            <person name="Corre E."/>
            <person name="Da Silva C."/>
            <person name="Delage L."/>
            <person name="Delaroque N."/>
            <person name="Dittami S.M."/>
            <person name="Doulbeau S."/>
            <person name="Elias M."/>
            <person name="Farnham G."/>
            <person name="Gachon C.M."/>
            <person name="Gschloessl B."/>
            <person name="Heesch S."/>
            <person name="Jabbari K."/>
            <person name="Jubin C."/>
            <person name="Kawai H."/>
            <person name="Kimura K."/>
            <person name="Kloareg B."/>
            <person name="Kupper F.C."/>
            <person name="Lang D."/>
            <person name="Le Bail A."/>
            <person name="Leblanc C."/>
            <person name="Lerouge P."/>
            <person name="Lohr M."/>
            <person name="Lopez P.J."/>
            <person name="Martens C."/>
            <person name="Maumus F."/>
            <person name="Michel G."/>
            <person name="Miranda-Saavedra D."/>
            <person name="Morales J."/>
            <person name="Moreau H."/>
            <person name="Motomura T."/>
            <person name="Nagasato C."/>
            <person name="Napoli C.A."/>
            <person name="Nelson D.R."/>
            <person name="Nyvall-Collen P."/>
            <person name="Peters A.F."/>
            <person name="Pommier C."/>
            <person name="Potin P."/>
            <person name="Poulain J."/>
            <person name="Quesneville H."/>
            <person name="Read B."/>
            <person name="Rensing S.A."/>
            <person name="Ritter A."/>
            <person name="Rousvoal S."/>
            <person name="Samanta M."/>
            <person name="Samson G."/>
            <person name="Schroeder D.C."/>
            <person name="Segurens B."/>
            <person name="Strittmatter M."/>
            <person name="Tonon T."/>
            <person name="Tregear J.W."/>
            <person name="Valentin K."/>
            <person name="von Dassow P."/>
            <person name="Yamagishi T."/>
            <person name="Van de Peer Y."/>
            <person name="Wincker P."/>
        </authorList>
    </citation>
    <scope>NUCLEOTIDE SEQUENCE [LARGE SCALE GENOMIC DNA]</scope>
    <source>
        <strain evidence="4">Ec32 / CCAP1310/4</strain>
    </source>
</reference>